<proteinExistence type="predicted"/>
<protein>
    <recommendedName>
        <fullName evidence="4">Intracellular septation protein A</fullName>
    </recommendedName>
</protein>
<evidence type="ECO:0000256" key="1">
    <source>
        <dbReference type="SAM" id="Phobius"/>
    </source>
</evidence>
<feature type="transmembrane region" description="Helical" evidence="1">
    <location>
        <begin position="184"/>
        <end position="206"/>
    </location>
</feature>
<keyword evidence="1" id="KW-0812">Transmembrane</keyword>
<evidence type="ECO:0000313" key="3">
    <source>
        <dbReference type="Proteomes" id="UP001501414"/>
    </source>
</evidence>
<feature type="transmembrane region" description="Helical" evidence="1">
    <location>
        <begin position="74"/>
        <end position="93"/>
    </location>
</feature>
<keyword evidence="3" id="KW-1185">Reference proteome</keyword>
<keyword evidence="1" id="KW-1133">Transmembrane helix</keyword>
<dbReference type="EMBL" id="BAAAJK010000021">
    <property type="protein sequence ID" value="GAA1393075.1"/>
    <property type="molecule type" value="Genomic_DNA"/>
</dbReference>
<dbReference type="NCBIfam" id="NF041646">
    <property type="entry name" value="VC0807_fam"/>
    <property type="match status" value="1"/>
</dbReference>
<reference evidence="3" key="1">
    <citation type="journal article" date="2019" name="Int. J. Syst. Evol. Microbiol.">
        <title>The Global Catalogue of Microorganisms (GCM) 10K type strain sequencing project: providing services to taxonomists for standard genome sequencing and annotation.</title>
        <authorList>
            <consortium name="The Broad Institute Genomics Platform"/>
            <consortium name="The Broad Institute Genome Sequencing Center for Infectious Disease"/>
            <person name="Wu L."/>
            <person name="Ma J."/>
        </authorList>
    </citation>
    <scope>NUCLEOTIDE SEQUENCE [LARGE SCALE GENOMIC DNA]</scope>
    <source>
        <strain evidence="3">JCM 11896</strain>
    </source>
</reference>
<evidence type="ECO:0000313" key="2">
    <source>
        <dbReference type="EMBL" id="GAA1393075.1"/>
    </source>
</evidence>
<feature type="transmembrane region" description="Helical" evidence="1">
    <location>
        <begin position="99"/>
        <end position="119"/>
    </location>
</feature>
<feature type="transmembrane region" description="Helical" evidence="1">
    <location>
        <begin position="157"/>
        <end position="178"/>
    </location>
</feature>
<name>A0ABP4IP88_9PSEU</name>
<accession>A0ABP4IP88</accession>
<organism evidence="2 3">
    <name type="scientific">Pseudonocardia kongjuensis</name>
    <dbReference type="NCBI Taxonomy" id="102227"/>
    <lineage>
        <taxon>Bacteria</taxon>
        <taxon>Bacillati</taxon>
        <taxon>Actinomycetota</taxon>
        <taxon>Actinomycetes</taxon>
        <taxon>Pseudonocardiales</taxon>
        <taxon>Pseudonocardiaceae</taxon>
        <taxon>Pseudonocardia</taxon>
    </lineage>
</organism>
<evidence type="ECO:0008006" key="4">
    <source>
        <dbReference type="Google" id="ProtNLM"/>
    </source>
</evidence>
<dbReference type="Proteomes" id="UP001501414">
    <property type="component" value="Unassembled WGS sequence"/>
</dbReference>
<comment type="caution">
    <text evidence="2">The sequence shown here is derived from an EMBL/GenBank/DDBJ whole genome shotgun (WGS) entry which is preliminary data.</text>
</comment>
<feature type="transmembrane region" description="Helical" evidence="1">
    <location>
        <begin position="21"/>
        <end position="42"/>
    </location>
</feature>
<feature type="transmembrane region" description="Helical" evidence="1">
    <location>
        <begin position="48"/>
        <end position="67"/>
    </location>
</feature>
<keyword evidence="1" id="KW-0472">Membrane</keyword>
<sequence>MVNVADDPPTTDRSGAPGSLVMLRGLLLDVGLPVAGYYVLHLLGADDWTALLVASGLAATRVAWSAMRSRTLNVFALIMLLVCGIGFVLALSTGDPRTLLLRTSFITAAVGLVFLVTAARGRRPLTLAAMQSFAPAHAAQAAHEYATSPAARRGHRVLSTVWGVGLLIEALARIPLVYLLPIPVAVGLTEALTVTVVVGIAAWNAWYGRRLRSDG</sequence>
<gene>
    <name evidence="2" type="ORF">GCM10009613_39130</name>
</gene>